<organism evidence="2 3">
    <name type="scientific">Rhodovulum euryhalinum</name>
    <dbReference type="NCBI Taxonomy" id="35805"/>
    <lineage>
        <taxon>Bacteria</taxon>
        <taxon>Pseudomonadati</taxon>
        <taxon>Pseudomonadota</taxon>
        <taxon>Alphaproteobacteria</taxon>
        <taxon>Rhodobacterales</taxon>
        <taxon>Paracoccaceae</taxon>
        <taxon>Rhodovulum</taxon>
    </lineage>
</organism>
<evidence type="ECO:0000256" key="1">
    <source>
        <dbReference type="SAM" id="Phobius"/>
    </source>
</evidence>
<keyword evidence="3" id="KW-1185">Reference proteome</keyword>
<evidence type="ECO:0000313" key="2">
    <source>
        <dbReference type="EMBL" id="TCO72412.1"/>
    </source>
</evidence>
<dbReference type="OrthoDB" id="5959103at2"/>
<name>A0A4R2KIU1_9RHOB</name>
<gene>
    <name evidence="2" type="ORF">EV655_10499</name>
</gene>
<dbReference type="AlphaFoldDB" id="A0A4R2KIU1"/>
<reference evidence="2 3" key="1">
    <citation type="submission" date="2019-03" db="EMBL/GenBank/DDBJ databases">
        <title>Genomic Encyclopedia of Type Strains, Phase IV (KMG-IV): sequencing the most valuable type-strain genomes for metagenomic binning, comparative biology and taxonomic classification.</title>
        <authorList>
            <person name="Goeker M."/>
        </authorList>
    </citation>
    <scope>NUCLEOTIDE SEQUENCE [LARGE SCALE GENOMIC DNA]</scope>
    <source>
        <strain evidence="2 3">DSM 4868</strain>
    </source>
</reference>
<protein>
    <submittedName>
        <fullName evidence="2">Uncharacterized protein</fullName>
    </submittedName>
</protein>
<keyword evidence="1" id="KW-1133">Transmembrane helix</keyword>
<proteinExistence type="predicted"/>
<feature type="transmembrane region" description="Helical" evidence="1">
    <location>
        <begin position="29"/>
        <end position="46"/>
    </location>
</feature>
<dbReference type="RefSeq" id="WP_132542948.1">
    <property type="nucleotide sequence ID" value="NZ_SLWW01000004.1"/>
</dbReference>
<keyword evidence="1" id="KW-0472">Membrane</keyword>
<keyword evidence="1" id="KW-0812">Transmembrane</keyword>
<sequence length="84" mass="9227">MTGGRDRRGLRARVAHLARRARTALPPGGRSLAGLGLVLGGFAGFLPILGFWMIPLGLALIWFDLSALVRWLRGRGPHDRNEDR</sequence>
<comment type="caution">
    <text evidence="2">The sequence shown here is derived from an EMBL/GenBank/DDBJ whole genome shotgun (WGS) entry which is preliminary data.</text>
</comment>
<evidence type="ECO:0000313" key="3">
    <source>
        <dbReference type="Proteomes" id="UP000295142"/>
    </source>
</evidence>
<accession>A0A4R2KIU1</accession>
<dbReference type="Proteomes" id="UP000295142">
    <property type="component" value="Unassembled WGS sequence"/>
</dbReference>
<dbReference type="EMBL" id="SLWW01000004">
    <property type="protein sequence ID" value="TCO72412.1"/>
    <property type="molecule type" value="Genomic_DNA"/>
</dbReference>